<name>A0A4Y7S416_COPMI</name>
<dbReference type="Proteomes" id="UP000298030">
    <property type="component" value="Unassembled WGS sequence"/>
</dbReference>
<evidence type="ECO:0000256" key="1">
    <source>
        <dbReference type="SAM" id="MobiDB-lite"/>
    </source>
</evidence>
<sequence length="245" mass="26205">MAMRWREKNSRKKNRMPSEPVEYNDACGPLEDREKSATTVVKSLTKDGRPVGRGLRTEKEESPAEPAGDVVCINAGRSGKWWALAAGAAVVDAAGVLEAEHNGVVDRPLDSHYYPRESNPDYGTPQAPIISQCSDEAGADRTAPWSMVLPPSWALVGGLLEANSVTGPAAHEKVVKHGQVKVFVCLRLEDTPVASMGAALVNEDEIPTNCALAEDLAQLQSSKATPGALVGQTEKESLVRRTPVV</sequence>
<reference evidence="2 3" key="1">
    <citation type="journal article" date="2019" name="Nat. Ecol. Evol.">
        <title>Megaphylogeny resolves global patterns of mushroom evolution.</title>
        <authorList>
            <person name="Varga T."/>
            <person name="Krizsan K."/>
            <person name="Foldi C."/>
            <person name="Dima B."/>
            <person name="Sanchez-Garcia M."/>
            <person name="Sanchez-Ramirez S."/>
            <person name="Szollosi G.J."/>
            <person name="Szarkandi J.G."/>
            <person name="Papp V."/>
            <person name="Albert L."/>
            <person name="Andreopoulos W."/>
            <person name="Angelini C."/>
            <person name="Antonin V."/>
            <person name="Barry K.W."/>
            <person name="Bougher N.L."/>
            <person name="Buchanan P."/>
            <person name="Buyck B."/>
            <person name="Bense V."/>
            <person name="Catcheside P."/>
            <person name="Chovatia M."/>
            <person name="Cooper J."/>
            <person name="Damon W."/>
            <person name="Desjardin D."/>
            <person name="Finy P."/>
            <person name="Geml J."/>
            <person name="Haridas S."/>
            <person name="Hughes K."/>
            <person name="Justo A."/>
            <person name="Karasinski D."/>
            <person name="Kautmanova I."/>
            <person name="Kiss B."/>
            <person name="Kocsube S."/>
            <person name="Kotiranta H."/>
            <person name="LaButti K.M."/>
            <person name="Lechner B.E."/>
            <person name="Liimatainen K."/>
            <person name="Lipzen A."/>
            <person name="Lukacs Z."/>
            <person name="Mihaltcheva S."/>
            <person name="Morgado L.N."/>
            <person name="Niskanen T."/>
            <person name="Noordeloos M.E."/>
            <person name="Ohm R.A."/>
            <person name="Ortiz-Santana B."/>
            <person name="Ovrebo C."/>
            <person name="Racz N."/>
            <person name="Riley R."/>
            <person name="Savchenko A."/>
            <person name="Shiryaev A."/>
            <person name="Soop K."/>
            <person name="Spirin V."/>
            <person name="Szebenyi C."/>
            <person name="Tomsovsky M."/>
            <person name="Tulloss R.E."/>
            <person name="Uehling J."/>
            <person name="Grigoriev I.V."/>
            <person name="Vagvolgyi C."/>
            <person name="Papp T."/>
            <person name="Martin F.M."/>
            <person name="Miettinen O."/>
            <person name="Hibbett D.S."/>
            <person name="Nagy L.G."/>
        </authorList>
    </citation>
    <scope>NUCLEOTIDE SEQUENCE [LARGE SCALE GENOMIC DNA]</scope>
    <source>
        <strain evidence="2 3">FP101781</strain>
    </source>
</reference>
<accession>A0A4Y7S416</accession>
<gene>
    <name evidence="2" type="ORF">FA13DRAFT_1721218</name>
</gene>
<feature type="region of interest" description="Disordered" evidence="1">
    <location>
        <begin position="226"/>
        <end position="245"/>
    </location>
</feature>
<dbReference type="EMBL" id="QPFP01000359">
    <property type="protein sequence ID" value="TEB15352.1"/>
    <property type="molecule type" value="Genomic_DNA"/>
</dbReference>
<comment type="caution">
    <text evidence="2">The sequence shown here is derived from an EMBL/GenBank/DDBJ whole genome shotgun (WGS) entry which is preliminary data.</text>
</comment>
<proteinExistence type="predicted"/>
<dbReference type="AlphaFoldDB" id="A0A4Y7S416"/>
<evidence type="ECO:0000313" key="2">
    <source>
        <dbReference type="EMBL" id="TEB15352.1"/>
    </source>
</evidence>
<feature type="region of interest" description="Disordered" evidence="1">
    <location>
        <begin position="1"/>
        <end position="66"/>
    </location>
</feature>
<evidence type="ECO:0000313" key="3">
    <source>
        <dbReference type="Proteomes" id="UP000298030"/>
    </source>
</evidence>
<organism evidence="2 3">
    <name type="scientific">Coprinellus micaceus</name>
    <name type="common">Glistening ink-cap mushroom</name>
    <name type="synonym">Coprinus micaceus</name>
    <dbReference type="NCBI Taxonomy" id="71717"/>
    <lineage>
        <taxon>Eukaryota</taxon>
        <taxon>Fungi</taxon>
        <taxon>Dikarya</taxon>
        <taxon>Basidiomycota</taxon>
        <taxon>Agaricomycotina</taxon>
        <taxon>Agaricomycetes</taxon>
        <taxon>Agaricomycetidae</taxon>
        <taxon>Agaricales</taxon>
        <taxon>Agaricineae</taxon>
        <taxon>Psathyrellaceae</taxon>
        <taxon>Coprinellus</taxon>
    </lineage>
</organism>
<keyword evidence="3" id="KW-1185">Reference proteome</keyword>
<protein>
    <submittedName>
        <fullName evidence="2">Uncharacterized protein</fullName>
    </submittedName>
</protein>
<feature type="compositionally biased region" description="Basic and acidic residues" evidence="1">
    <location>
        <begin position="44"/>
        <end position="62"/>
    </location>
</feature>